<dbReference type="FunCoup" id="G0QXT7">
    <property type="interactions" value="10"/>
</dbReference>
<feature type="transmembrane region" description="Helical" evidence="5">
    <location>
        <begin position="535"/>
        <end position="553"/>
    </location>
</feature>
<comment type="subcellular location">
    <subcellularLocation>
        <location evidence="1">Membrane</location>
        <topology evidence="1">Multi-pass membrane protein</topology>
    </subcellularLocation>
</comment>
<dbReference type="InterPro" id="IPR027359">
    <property type="entry name" value="Volt_channel_dom_sf"/>
</dbReference>
<dbReference type="OMA" id="EWHRARE"/>
<dbReference type="SUPFAM" id="SSF55073">
    <property type="entry name" value="Nucleotide cyclase"/>
    <property type="match status" value="1"/>
</dbReference>
<feature type="transmembrane region" description="Helical" evidence="5">
    <location>
        <begin position="286"/>
        <end position="306"/>
    </location>
</feature>
<evidence type="ECO:0000256" key="5">
    <source>
        <dbReference type="SAM" id="Phobius"/>
    </source>
</evidence>
<dbReference type="InterPro" id="IPR001054">
    <property type="entry name" value="A/G_cyclase"/>
</dbReference>
<evidence type="ECO:0000313" key="8">
    <source>
        <dbReference type="Proteomes" id="UP000008983"/>
    </source>
</evidence>
<gene>
    <name evidence="7" type="ORF">IMG5_145170</name>
</gene>
<dbReference type="PANTHER" id="PTHR43336:SF3">
    <property type="entry name" value="GUANYLATE CYCLASE DOMAIN-CONTAINING PROTEIN"/>
    <property type="match status" value="1"/>
</dbReference>
<dbReference type="GeneID" id="14906082"/>
<dbReference type="Proteomes" id="UP000008983">
    <property type="component" value="Unassembled WGS sequence"/>
</dbReference>
<evidence type="ECO:0000256" key="2">
    <source>
        <dbReference type="ARBA" id="ARBA00022692"/>
    </source>
</evidence>
<feature type="transmembrane region" description="Helical" evidence="5">
    <location>
        <begin position="226"/>
        <end position="247"/>
    </location>
</feature>
<dbReference type="GO" id="GO:0035556">
    <property type="term" value="P:intracellular signal transduction"/>
    <property type="evidence" value="ECO:0007669"/>
    <property type="project" value="InterPro"/>
</dbReference>
<dbReference type="CDD" id="cd07302">
    <property type="entry name" value="CHD"/>
    <property type="match status" value="1"/>
</dbReference>
<evidence type="ECO:0000256" key="4">
    <source>
        <dbReference type="ARBA" id="ARBA00023136"/>
    </source>
</evidence>
<feature type="domain" description="Guanylate cyclase" evidence="6">
    <location>
        <begin position="795"/>
        <end position="943"/>
    </location>
</feature>
<dbReference type="InterPro" id="IPR029787">
    <property type="entry name" value="Nucleotide_cyclase"/>
</dbReference>
<dbReference type="PROSITE" id="PS50125">
    <property type="entry name" value="GUANYLATE_CYCLASE_2"/>
    <property type="match status" value="1"/>
</dbReference>
<feature type="transmembrane region" description="Helical" evidence="5">
    <location>
        <begin position="183"/>
        <end position="206"/>
    </location>
</feature>
<reference evidence="7 8" key="1">
    <citation type="submission" date="2011-07" db="EMBL/GenBank/DDBJ databases">
        <authorList>
            <person name="Coyne R."/>
            <person name="Brami D."/>
            <person name="Johnson J."/>
            <person name="Hostetler J."/>
            <person name="Hannick L."/>
            <person name="Clark T."/>
            <person name="Cassidy-Hanley D."/>
            <person name="Inman J."/>
        </authorList>
    </citation>
    <scope>NUCLEOTIDE SEQUENCE [LARGE SCALE GENOMIC DNA]</scope>
    <source>
        <strain evidence="7 8">G5</strain>
    </source>
</reference>
<dbReference type="SMART" id="SM00044">
    <property type="entry name" value="CYCc"/>
    <property type="match status" value="1"/>
</dbReference>
<dbReference type="AlphaFoldDB" id="G0QXT7"/>
<evidence type="ECO:0000259" key="6">
    <source>
        <dbReference type="PROSITE" id="PS50125"/>
    </source>
</evidence>
<dbReference type="Gene3D" id="3.30.70.1230">
    <property type="entry name" value="Nucleotide cyclase"/>
    <property type="match status" value="1"/>
</dbReference>
<feature type="transmembrane region" description="Helical" evidence="5">
    <location>
        <begin position="416"/>
        <end position="435"/>
    </location>
</feature>
<dbReference type="GO" id="GO:0016020">
    <property type="term" value="C:membrane"/>
    <property type="evidence" value="ECO:0007669"/>
    <property type="project" value="UniProtKB-SubCell"/>
</dbReference>
<feature type="transmembrane region" description="Helical" evidence="5">
    <location>
        <begin position="663"/>
        <end position="684"/>
    </location>
</feature>
<dbReference type="OrthoDB" id="60033at2759"/>
<dbReference type="Gene3D" id="1.20.120.350">
    <property type="entry name" value="Voltage-gated potassium channels. Chain C"/>
    <property type="match status" value="1"/>
</dbReference>
<keyword evidence="2 5" id="KW-0812">Transmembrane</keyword>
<dbReference type="GO" id="GO:0009190">
    <property type="term" value="P:cyclic nucleotide biosynthetic process"/>
    <property type="evidence" value="ECO:0007669"/>
    <property type="project" value="InterPro"/>
</dbReference>
<dbReference type="RefSeq" id="XP_004031204.1">
    <property type="nucleotide sequence ID" value="XM_004031156.1"/>
</dbReference>
<feature type="transmembrane region" description="Helical" evidence="5">
    <location>
        <begin position="377"/>
        <end position="401"/>
    </location>
</feature>
<protein>
    <recommendedName>
        <fullName evidence="6">Guanylate cyclase domain-containing protein</fullName>
    </recommendedName>
</protein>
<sequence length="1131" mass="129776">MPAEKCIRISWRFFMQGLMMIPFVTYERRSGDEIVKAKYKLSYIFNLDNFKKVYISSFTSSMWFTMTLFAQEWNFVSHSLVLGALQNFFFSIDRKIKGIENHNIENAGQTMVIGGVLCILIDSYTFETADAIPSTTSYKMFKLLRRATWQRVILGNFTSILVSFLVFKMDKHQGITRKTYPPYLAAMIICFLTAINMQMSAYFFSGSDFDVNHLWGWLGLFTSEQFSGYLYMSIILCFGSFITGVLVSKLFEPIIPATAQLFEPVIATIVFQLVGVQIIPRGLTCIGYVFLLPGIFLIILGQHLIVQRIKQELVDQERSDEVQRLRQWQIQQDLSKEEIHLKLMQVKDKDLIYLLYYQNHKIVPLQEKTQDFNNIKLFCAFILDHSVTTVIMTVITLYALFGDDVRVLVTDSQGDQVFWVLNIISMAFFSIEIIVASFTKSCYFNSFFFYLDFVSTISLLLDIGWISNTLFGVNNISSATSAAQLAKAARASRVGTRAGRIVRIVRLIRLVKLYKQAHQVNMFETKLGQKLSDQTTKTVILIVLSIMASVPMFSSDTYNDQITSYNTGLSSLYLYYTKTPSDDLYKKSLQQYIDFHKKQRYPILNIRYQVQDINLYSSETNPEITNYQTLRLEEQFIYSFEDSQGEILLSIIIDKRIDNDLNAILSIVRTIFVSIVLTVGAILFSGDIELLVLEPIESMVRKVKRISENPLEAAQLEEQETLAMEQLLKDGNLEEIKKKKEQEGYETVILEKLIIKIGALLAIGFGEAGSEIIASNMKRAGDVDPIIAGKKVMAIFGFCDIRNFTDATEVLQTGVMVFVNEIAEITHAIVDQHIGQPNKNIGDAFLLVWKYPESDTFYDEERVNIYADLPVLAFLNIMSAVYVSKKLVKYQQNQKLNFRLHNYRVKMGFGLHIGWAIEGAIGSNYKIDASYLSPNVNMASRLEAATKQFGTNLLISGELFQILTPKCQQQCRHIDRVLVKGSLQPMDLYTVDVHLENINTRGCGKDQFDIGNLTVPQKKRMRVISRLQRNKLKNDIFSCKSFPAEKFKTNKMLYAMRELFRSSFYNEWNIGFNYYIQGKWEQAKCQFLKTLVMLSQHNFIDGPSNTLLNVIKENNDKCPINWKGYRVLTEK</sequence>
<proteinExistence type="predicted"/>
<keyword evidence="3 5" id="KW-1133">Transmembrane helix</keyword>
<feature type="transmembrane region" description="Helical" evidence="5">
    <location>
        <begin position="259"/>
        <end position="280"/>
    </location>
</feature>
<dbReference type="PANTHER" id="PTHR43336">
    <property type="entry name" value="OXYGEN SENSOR HISTIDINE KINASE RESPONSE REGULATOR DEVS/DOSS"/>
    <property type="match status" value="1"/>
</dbReference>
<name>G0QXT7_ICHMU</name>
<accession>G0QXT7</accession>
<evidence type="ECO:0000313" key="7">
    <source>
        <dbReference type="EMBL" id="EGR29968.1"/>
    </source>
</evidence>
<keyword evidence="4 5" id="KW-0472">Membrane</keyword>
<dbReference type="EMBL" id="GL984088">
    <property type="protein sequence ID" value="EGR29968.1"/>
    <property type="molecule type" value="Genomic_DNA"/>
</dbReference>
<feature type="transmembrane region" description="Helical" evidence="5">
    <location>
        <begin position="447"/>
        <end position="466"/>
    </location>
</feature>
<keyword evidence="8" id="KW-1185">Reference proteome</keyword>
<feature type="transmembrane region" description="Helical" evidence="5">
    <location>
        <begin position="148"/>
        <end position="167"/>
    </location>
</feature>
<evidence type="ECO:0000256" key="1">
    <source>
        <dbReference type="ARBA" id="ARBA00004141"/>
    </source>
</evidence>
<dbReference type="eggNOG" id="ENOG502QQYF">
    <property type="taxonomic scope" value="Eukaryota"/>
</dbReference>
<dbReference type="InParanoid" id="G0QXT7"/>
<organism evidence="7 8">
    <name type="scientific">Ichthyophthirius multifiliis</name>
    <name type="common">White spot disease agent</name>
    <name type="synonym">Ich</name>
    <dbReference type="NCBI Taxonomy" id="5932"/>
    <lineage>
        <taxon>Eukaryota</taxon>
        <taxon>Sar</taxon>
        <taxon>Alveolata</taxon>
        <taxon>Ciliophora</taxon>
        <taxon>Intramacronucleata</taxon>
        <taxon>Oligohymenophorea</taxon>
        <taxon>Hymenostomatida</taxon>
        <taxon>Ophryoglenina</taxon>
        <taxon>Ichthyophthirius</taxon>
    </lineage>
</organism>
<evidence type="ECO:0000256" key="3">
    <source>
        <dbReference type="ARBA" id="ARBA00022989"/>
    </source>
</evidence>
<dbReference type="Pfam" id="PF00211">
    <property type="entry name" value="Guanylate_cyc"/>
    <property type="match status" value="1"/>
</dbReference>